<keyword evidence="9 12" id="KW-0472">Membrane</keyword>
<dbReference type="InterPro" id="IPR013210">
    <property type="entry name" value="LRR_N_plant-typ"/>
</dbReference>
<keyword evidence="5 12" id="KW-0812">Transmembrane</keyword>
<dbReference type="InterPro" id="IPR001611">
    <property type="entry name" value="Leu-rich_rpt"/>
</dbReference>
<feature type="domain" description="Leucine-rich repeat-containing N-terminal plant-type" evidence="13">
    <location>
        <begin position="35"/>
        <end position="74"/>
    </location>
</feature>
<comment type="caution">
    <text evidence="14">The sequence shown here is derived from an EMBL/GenBank/DDBJ whole genome shotgun (WGS) entry which is preliminary data.</text>
</comment>
<dbReference type="EMBL" id="QPKB01000002">
    <property type="protein sequence ID" value="RWR75584.1"/>
    <property type="molecule type" value="Genomic_DNA"/>
</dbReference>
<evidence type="ECO:0000256" key="3">
    <source>
        <dbReference type="ARBA" id="ARBA00022475"/>
    </source>
</evidence>
<dbReference type="STRING" id="337451.A0A3S3MKY0"/>
<sequence>MRFILLLMERSPASYLWVLFFAFQLWTYGCLGCLDKEKSSLLELKSSINHPNGTSLLSWRVGADCCSWKGVTCSSTTGRVIELDLSRTRDFELGDWYLNVSLLLPLEELRSLKLRDNWLSGFIDEGELAMLRNLEELALGGLNFKGPIPPAIGSLTSLKILDLSSNGHNDSQSIQGLCKLKNLQELDLCCNEFEGMIPLCLSNLTNLQLLDLSYNQFSGKIPASLTAGLSSLLYFSLAYNRFSGLFTLGSFAHLSKLKGLELSNNDLEVETEYPPWNSAFQLKFLGLSNCKLNRWTGTIPSFLYYQYDLTEVDLSHNHLSETFPIWLLENNTRLEILNLRNNSFFGTFNLPLHSNNTNMMLLDISNNHFSEKLPFNIGTLFPNLYLLNISRNFFQGSIPPSLAWKDTFNIVQLDPFEILVSGSNHFMGTIPPSLFNVSLRGLNIGDNQISGTIPSQIGHLSDLNALILNGNHIDGEVPLEFCQLTKLHFLDLAANNLSGPIPSCFNLTNLEYVHLEKNAFSGSIPSALSRSSSLISFNIAYNNIIGAIPSFISRLSELRILLLRRNNLHGHIPVEICRLKNLSLLDLSYNRLSGHLPSCINNLIFGRAVLHNAFHISQTSYLTIPTMNISQRENYAMVYSYSIIDSTVADDITEVEFITKSIVNSYRGGILNYMSGIDLSSNQLTGEIPLEMGQLSGLHSLNLSHNQFTGPVPVTLKNLSQIESLDLSYNRLNGTIPSELTELNYLSVFSVAHNNLSGRVPDMKSQFSTFTESSYEGNPLLCGPPLNKSCISTPPISKAPEEDENKDDDNVVSFYGSLVGSYLVFFIGTIGVLYFTSQRRAMYFL</sequence>
<name>A0A3S3MKY0_9MAGN</name>
<organism evidence="14 15">
    <name type="scientific">Cinnamomum micranthum f. kanehirae</name>
    <dbReference type="NCBI Taxonomy" id="337451"/>
    <lineage>
        <taxon>Eukaryota</taxon>
        <taxon>Viridiplantae</taxon>
        <taxon>Streptophyta</taxon>
        <taxon>Embryophyta</taxon>
        <taxon>Tracheophyta</taxon>
        <taxon>Spermatophyta</taxon>
        <taxon>Magnoliopsida</taxon>
        <taxon>Magnoliidae</taxon>
        <taxon>Laurales</taxon>
        <taxon>Lauraceae</taxon>
        <taxon>Cinnamomum</taxon>
    </lineage>
</organism>
<evidence type="ECO:0000256" key="7">
    <source>
        <dbReference type="ARBA" id="ARBA00022737"/>
    </source>
</evidence>
<keyword evidence="15" id="KW-1185">Reference proteome</keyword>
<evidence type="ECO:0000256" key="8">
    <source>
        <dbReference type="ARBA" id="ARBA00022989"/>
    </source>
</evidence>
<dbReference type="SMART" id="SM00365">
    <property type="entry name" value="LRR_SD22"/>
    <property type="match status" value="6"/>
</dbReference>
<dbReference type="FunFam" id="3.80.10.10:FF:000213">
    <property type="entry name" value="Tyrosine-sulfated glycopeptide receptor 1"/>
    <property type="match status" value="1"/>
</dbReference>
<evidence type="ECO:0000259" key="13">
    <source>
        <dbReference type="Pfam" id="PF08263"/>
    </source>
</evidence>
<keyword evidence="4" id="KW-0433">Leucine-rich repeat</keyword>
<dbReference type="InterPro" id="IPR003591">
    <property type="entry name" value="Leu-rich_rpt_typical-subtyp"/>
</dbReference>
<dbReference type="GO" id="GO:0005886">
    <property type="term" value="C:plasma membrane"/>
    <property type="evidence" value="ECO:0007669"/>
    <property type="project" value="UniProtKB-SubCell"/>
</dbReference>
<dbReference type="SUPFAM" id="SSF52058">
    <property type="entry name" value="L domain-like"/>
    <property type="match status" value="1"/>
</dbReference>
<dbReference type="Pfam" id="PF13855">
    <property type="entry name" value="LRR_8"/>
    <property type="match status" value="1"/>
</dbReference>
<evidence type="ECO:0000256" key="6">
    <source>
        <dbReference type="ARBA" id="ARBA00022729"/>
    </source>
</evidence>
<dbReference type="GO" id="GO:0016301">
    <property type="term" value="F:kinase activity"/>
    <property type="evidence" value="ECO:0007669"/>
    <property type="project" value="UniProtKB-KW"/>
</dbReference>
<keyword evidence="8 12" id="KW-1133">Transmembrane helix</keyword>
<dbReference type="PANTHER" id="PTHR48062:SF52">
    <property type="entry name" value="RECEPTOR-LIKE PROTEIN 8-RELATED"/>
    <property type="match status" value="1"/>
</dbReference>
<keyword evidence="11" id="KW-0325">Glycoprotein</keyword>
<dbReference type="Proteomes" id="UP000283530">
    <property type="component" value="Unassembled WGS sequence"/>
</dbReference>
<evidence type="ECO:0000256" key="2">
    <source>
        <dbReference type="ARBA" id="ARBA00009592"/>
    </source>
</evidence>
<keyword evidence="10 14" id="KW-0675">Receptor</keyword>
<evidence type="ECO:0000256" key="5">
    <source>
        <dbReference type="ARBA" id="ARBA00022692"/>
    </source>
</evidence>
<dbReference type="PRINTS" id="PR00019">
    <property type="entry name" value="LEURICHRPT"/>
</dbReference>
<dbReference type="AlphaFoldDB" id="A0A3S3MKY0"/>
<keyword evidence="7" id="KW-0677">Repeat</keyword>
<comment type="subcellular location">
    <subcellularLocation>
        <location evidence="1">Cell membrane</location>
        <topology evidence="1">Single-pass type I membrane protein</topology>
    </subcellularLocation>
</comment>
<comment type="similarity">
    <text evidence="2">Belongs to the RLP family.</text>
</comment>
<evidence type="ECO:0000256" key="4">
    <source>
        <dbReference type="ARBA" id="ARBA00022614"/>
    </source>
</evidence>
<protein>
    <submittedName>
        <fullName evidence="14">Putative LRR receptor-like serine/threonine-protein kinase isoform X2</fullName>
    </submittedName>
</protein>
<evidence type="ECO:0000256" key="1">
    <source>
        <dbReference type="ARBA" id="ARBA00004251"/>
    </source>
</evidence>
<dbReference type="FunFam" id="3.80.10.10:FF:000095">
    <property type="entry name" value="LRR receptor-like serine/threonine-protein kinase GSO1"/>
    <property type="match status" value="1"/>
</dbReference>
<keyword evidence="14" id="KW-0808">Transferase</keyword>
<evidence type="ECO:0000313" key="14">
    <source>
        <dbReference type="EMBL" id="RWR75584.1"/>
    </source>
</evidence>
<dbReference type="Pfam" id="PF00560">
    <property type="entry name" value="LRR_1"/>
    <property type="match status" value="6"/>
</dbReference>
<dbReference type="SMART" id="SM00369">
    <property type="entry name" value="LRR_TYP"/>
    <property type="match status" value="9"/>
</dbReference>
<evidence type="ECO:0000313" key="15">
    <source>
        <dbReference type="Proteomes" id="UP000283530"/>
    </source>
</evidence>
<dbReference type="InterPro" id="IPR032675">
    <property type="entry name" value="LRR_dom_sf"/>
</dbReference>
<dbReference type="OrthoDB" id="4691307at2759"/>
<gene>
    <name evidence="14" type="ORF">CKAN_00397400</name>
</gene>
<dbReference type="SUPFAM" id="SSF52047">
    <property type="entry name" value="RNI-like"/>
    <property type="match status" value="1"/>
</dbReference>
<dbReference type="InterPro" id="IPR051502">
    <property type="entry name" value="RLP_Defense_Trigger"/>
</dbReference>
<evidence type="ECO:0000256" key="12">
    <source>
        <dbReference type="SAM" id="Phobius"/>
    </source>
</evidence>
<keyword evidence="14" id="KW-0418">Kinase</keyword>
<evidence type="ECO:0000256" key="10">
    <source>
        <dbReference type="ARBA" id="ARBA00023170"/>
    </source>
</evidence>
<dbReference type="Gene3D" id="3.80.10.10">
    <property type="entry name" value="Ribonuclease Inhibitor"/>
    <property type="match status" value="2"/>
</dbReference>
<reference evidence="14 15" key="1">
    <citation type="journal article" date="2019" name="Nat. Plants">
        <title>Stout camphor tree genome fills gaps in understanding of flowering plant genome evolution.</title>
        <authorList>
            <person name="Chaw S.M."/>
            <person name="Liu Y.C."/>
            <person name="Wu Y.W."/>
            <person name="Wang H.Y."/>
            <person name="Lin C.I."/>
            <person name="Wu C.S."/>
            <person name="Ke H.M."/>
            <person name="Chang L.Y."/>
            <person name="Hsu C.Y."/>
            <person name="Yang H.T."/>
            <person name="Sudianto E."/>
            <person name="Hsu M.H."/>
            <person name="Wu K.P."/>
            <person name="Wang L.N."/>
            <person name="Leebens-Mack J.H."/>
            <person name="Tsai I.J."/>
        </authorList>
    </citation>
    <scope>NUCLEOTIDE SEQUENCE [LARGE SCALE GENOMIC DNA]</scope>
    <source>
        <strain evidence="15">cv. Chaw 1501</strain>
        <tissue evidence="14">Young leaves</tissue>
    </source>
</reference>
<feature type="transmembrane region" description="Helical" evidence="12">
    <location>
        <begin position="814"/>
        <end position="835"/>
    </location>
</feature>
<dbReference type="PANTHER" id="PTHR48062">
    <property type="entry name" value="RECEPTOR-LIKE PROTEIN 14"/>
    <property type="match status" value="1"/>
</dbReference>
<dbReference type="FunFam" id="3.80.10.10:FF:000041">
    <property type="entry name" value="LRR receptor-like serine/threonine-protein kinase ERECTA"/>
    <property type="match status" value="1"/>
</dbReference>
<accession>A0A3S3MKY0</accession>
<evidence type="ECO:0000256" key="11">
    <source>
        <dbReference type="ARBA" id="ARBA00023180"/>
    </source>
</evidence>
<evidence type="ECO:0000256" key="9">
    <source>
        <dbReference type="ARBA" id="ARBA00023136"/>
    </source>
</evidence>
<dbReference type="Gene3D" id="3.30.1490.310">
    <property type="match status" value="1"/>
</dbReference>
<dbReference type="PROSITE" id="PS51257">
    <property type="entry name" value="PROKAR_LIPOPROTEIN"/>
    <property type="match status" value="1"/>
</dbReference>
<dbReference type="Pfam" id="PF08263">
    <property type="entry name" value="LRRNT_2"/>
    <property type="match status" value="1"/>
</dbReference>
<keyword evidence="3" id="KW-1003">Cell membrane</keyword>
<proteinExistence type="inferred from homology"/>
<keyword evidence="6" id="KW-0732">Signal</keyword>